<evidence type="ECO:0000256" key="3">
    <source>
        <dbReference type="ARBA" id="ARBA00022448"/>
    </source>
</evidence>
<keyword evidence="7 10" id="KW-0472">Membrane</keyword>
<evidence type="ECO:0000256" key="6">
    <source>
        <dbReference type="ARBA" id="ARBA00023077"/>
    </source>
</evidence>
<dbReference type="Pfam" id="PF00593">
    <property type="entry name" value="TonB_dep_Rec_b-barrel"/>
    <property type="match status" value="1"/>
</dbReference>
<evidence type="ECO:0000313" key="16">
    <source>
        <dbReference type="Proteomes" id="UP000672097"/>
    </source>
</evidence>
<protein>
    <submittedName>
        <fullName evidence="15">TonB-dependent receptor</fullName>
    </submittedName>
</protein>
<dbReference type="RefSeq" id="WP_210806891.1">
    <property type="nucleotide sequence ID" value="NZ_JAGQDG010000002.1"/>
</dbReference>
<evidence type="ECO:0000256" key="9">
    <source>
        <dbReference type="ARBA" id="ARBA00023237"/>
    </source>
</evidence>
<proteinExistence type="inferred from homology"/>
<evidence type="ECO:0000256" key="5">
    <source>
        <dbReference type="ARBA" id="ARBA00022692"/>
    </source>
</evidence>
<evidence type="ECO:0000256" key="1">
    <source>
        <dbReference type="ARBA" id="ARBA00004571"/>
    </source>
</evidence>
<dbReference type="InterPro" id="IPR036942">
    <property type="entry name" value="Beta-barrel_TonB_sf"/>
</dbReference>
<feature type="domain" description="TonB-dependent receptor plug" evidence="14">
    <location>
        <begin position="49"/>
        <end position="158"/>
    </location>
</feature>
<feature type="chain" id="PRO_5047094263" evidence="12">
    <location>
        <begin position="29"/>
        <end position="833"/>
    </location>
</feature>
<evidence type="ECO:0000256" key="10">
    <source>
        <dbReference type="PROSITE-ProRule" id="PRU01360"/>
    </source>
</evidence>
<dbReference type="InterPro" id="IPR039426">
    <property type="entry name" value="TonB-dep_rcpt-like"/>
</dbReference>
<dbReference type="EMBL" id="JAGQDG010000002">
    <property type="protein sequence ID" value="MBQ0934683.1"/>
    <property type="molecule type" value="Genomic_DNA"/>
</dbReference>
<keyword evidence="9 10" id="KW-0998">Cell outer membrane</keyword>
<dbReference type="Gene3D" id="2.40.170.20">
    <property type="entry name" value="TonB-dependent receptor, beta-barrel domain"/>
    <property type="match status" value="1"/>
</dbReference>
<dbReference type="Pfam" id="PF07715">
    <property type="entry name" value="Plug"/>
    <property type="match status" value="1"/>
</dbReference>
<keyword evidence="6 11" id="KW-0798">TonB box</keyword>
<feature type="domain" description="TonB-dependent receptor-like beta-barrel" evidence="13">
    <location>
        <begin position="373"/>
        <end position="798"/>
    </location>
</feature>
<keyword evidence="8 15" id="KW-0675">Receptor</keyword>
<organism evidence="15 16">
    <name type="scientific">Ideonella paludis</name>
    <dbReference type="NCBI Taxonomy" id="1233411"/>
    <lineage>
        <taxon>Bacteria</taxon>
        <taxon>Pseudomonadati</taxon>
        <taxon>Pseudomonadota</taxon>
        <taxon>Betaproteobacteria</taxon>
        <taxon>Burkholderiales</taxon>
        <taxon>Sphaerotilaceae</taxon>
        <taxon>Ideonella</taxon>
    </lineage>
</organism>
<dbReference type="Proteomes" id="UP000672097">
    <property type="component" value="Unassembled WGS sequence"/>
</dbReference>
<dbReference type="CDD" id="cd01347">
    <property type="entry name" value="ligand_gated_channel"/>
    <property type="match status" value="1"/>
</dbReference>
<dbReference type="Gene3D" id="2.170.130.10">
    <property type="entry name" value="TonB-dependent receptor, plug domain"/>
    <property type="match status" value="1"/>
</dbReference>
<keyword evidence="5 10" id="KW-0812">Transmembrane</keyword>
<dbReference type="PROSITE" id="PS52016">
    <property type="entry name" value="TONB_DEPENDENT_REC_3"/>
    <property type="match status" value="1"/>
</dbReference>
<evidence type="ECO:0000259" key="14">
    <source>
        <dbReference type="Pfam" id="PF07715"/>
    </source>
</evidence>
<dbReference type="PANTHER" id="PTHR47234">
    <property type="match status" value="1"/>
</dbReference>
<dbReference type="SUPFAM" id="SSF56935">
    <property type="entry name" value="Porins"/>
    <property type="match status" value="1"/>
</dbReference>
<evidence type="ECO:0000256" key="4">
    <source>
        <dbReference type="ARBA" id="ARBA00022452"/>
    </source>
</evidence>
<evidence type="ECO:0000259" key="13">
    <source>
        <dbReference type="Pfam" id="PF00593"/>
    </source>
</evidence>
<keyword evidence="4 10" id="KW-1134">Transmembrane beta strand</keyword>
<reference evidence="15 16" key="1">
    <citation type="submission" date="2021-04" db="EMBL/GenBank/DDBJ databases">
        <title>The genome sequence of type strain Ideonella paludis KCTC 32238.</title>
        <authorList>
            <person name="Liu Y."/>
        </authorList>
    </citation>
    <scope>NUCLEOTIDE SEQUENCE [LARGE SCALE GENOMIC DNA]</scope>
    <source>
        <strain evidence="15 16">KCTC 32238</strain>
    </source>
</reference>
<comment type="subcellular location">
    <subcellularLocation>
        <location evidence="1 10">Cell outer membrane</location>
        <topology evidence="1 10">Multi-pass membrane protein</topology>
    </subcellularLocation>
</comment>
<keyword evidence="12" id="KW-0732">Signal</keyword>
<sequence length="833" mass="89186">MFQRTKLCTSLLVAFSGTVALTSMPAHAQNTERVEVTGSRIKRADSEGALPVTVITREQLQGSGATSVAEFVRNISFAAAGNFRPQSGSSAQAYAALNLRGLGADRTLILLDGRRLPKAPFVGSAVDMNSIPMAMVERIEVLTDGASAVYGSDAMAGVVNIVTRKDFTGIELMAGAADPVVKGGDKKEFQATIGLQGEKGGITAGASRSSRGMMFTRDQPWGVTQGVSSFGNNYRTINDAGVPTSGFLAVPGFACNSGGFYKSGTLCAYDFNLVAANEAQISNSAFFAKGHYKIADDWEGYLNTWVSRVESFGRYAPVPATVTIAKDSPNNPTGGTSEVQLRHRFAAAGNRDTFTDNNVYDVLMGVRGSAFGFDIDAGARRTESKYNEIGRGYIVRPIAEQYINDGSYNIKDPFGAPEEVLKGMTATVGRDAIFKQTEFFANASTEVFKLPGGAAMLALGAELRKEEFADIYDSLSEAGVIEGSAGNSSFGSRKVGSATAELIMPVIKGLDVSLAGRFEKYSDYGNDFAPKMSVAFAPMKGMKLRASAGTGFRAPSLNILNAKETFSAESVSDPVTCQVFAGGVPCAANQLVQVDTYTIANSSLKSETSKQFSFGGSWDATDWLNVTADYWNIKIKNVIGQIGAQDLINRSNGSDPRAIPPGLGVVRSPIDGSIIRVNSGYANEGTDDVDGIDVKLLASYKISGWGSLKHDFSYSHVLNRKNDGDQLAGLNGFPKDRATLANTWNYGAFDVNWVVNFIGSHGSDADSDYVGAYTTHDVQVNWNTPLKGGKLTVGVINLADKYPALIPYDGRPFNYYLYDSYGRTPYVRFSYKF</sequence>
<dbReference type="InterPro" id="IPR000531">
    <property type="entry name" value="Beta-barrel_TonB"/>
</dbReference>
<dbReference type="PANTHER" id="PTHR47234:SF2">
    <property type="entry name" value="TONB-DEPENDENT RECEPTOR"/>
    <property type="match status" value="1"/>
</dbReference>
<comment type="similarity">
    <text evidence="2 10 11">Belongs to the TonB-dependent receptor family.</text>
</comment>
<evidence type="ECO:0000256" key="7">
    <source>
        <dbReference type="ARBA" id="ARBA00023136"/>
    </source>
</evidence>
<name>A0ABS5DU63_9BURK</name>
<evidence type="ECO:0000256" key="2">
    <source>
        <dbReference type="ARBA" id="ARBA00009810"/>
    </source>
</evidence>
<gene>
    <name evidence="15" type="ORF">KAK11_05005</name>
</gene>
<keyword evidence="16" id="KW-1185">Reference proteome</keyword>
<dbReference type="InterPro" id="IPR012910">
    <property type="entry name" value="Plug_dom"/>
</dbReference>
<evidence type="ECO:0000313" key="15">
    <source>
        <dbReference type="EMBL" id="MBQ0934683.1"/>
    </source>
</evidence>
<evidence type="ECO:0000256" key="8">
    <source>
        <dbReference type="ARBA" id="ARBA00023170"/>
    </source>
</evidence>
<comment type="caution">
    <text evidence="15">The sequence shown here is derived from an EMBL/GenBank/DDBJ whole genome shotgun (WGS) entry which is preliminary data.</text>
</comment>
<evidence type="ECO:0000256" key="11">
    <source>
        <dbReference type="RuleBase" id="RU003357"/>
    </source>
</evidence>
<keyword evidence="3 10" id="KW-0813">Transport</keyword>
<dbReference type="InterPro" id="IPR037066">
    <property type="entry name" value="Plug_dom_sf"/>
</dbReference>
<feature type="signal peptide" evidence="12">
    <location>
        <begin position="1"/>
        <end position="28"/>
    </location>
</feature>
<accession>A0ABS5DU63</accession>
<evidence type="ECO:0000256" key="12">
    <source>
        <dbReference type="SAM" id="SignalP"/>
    </source>
</evidence>